<reference evidence="1 2" key="2">
    <citation type="submission" date="2018-11" db="EMBL/GenBank/DDBJ databases">
        <authorList>
            <consortium name="Pathogen Informatics"/>
        </authorList>
    </citation>
    <scope>NUCLEOTIDE SEQUENCE [LARGE SCALE GENOMIC DNA]</scope>
</reference>
<evidence type="ECO:0000313" key="3">
    <source>
        <dbReference type="WBParaSite" id="OFLC_0000414401-mRNA-1"/>
    </source>
</evidence>
<dbReference type="WBParaSite" id="OFLC_0000414401-mRNA-1">
    <property type="protein sequence ID" value="OFLC_0000414401-mRNA-1"/>
    <property type="gene ID" value="OFLC_0000414401"/>
</dbReference>
<sequence length="71" mass="7659">MEQETHTQGASFSTDKSEAIDLANVRRPSSSSSDVSYSSTLHRNVHAFAYCASVLQNCSKSNLPIGCFSTT</sequence>
<evidence type="ECO:0000313" key="2">
    <source>
        <dbReference type="Proteomes" id="UP000267606"/>
    </source>
</evidence>
<dbReference type="AlphaFoldDB" id="A0A183H9I3"/>
<keyword evidence="2" id="KW-1185">Reference proteome</keyword>
<reference evidence="3" key="1">
    <citation type="submission" date="2016-06" db="UniProtKB">
        <authorList>
            <consortium name="WormBaseParasite"/>
        </authorList>
    </citation>
    <scope>IDENTIFICATION</scope>
</reference>
<name>A0A183H9I3_9BILA</name>
<proteinExistence type="predicted"/>
<accession>A0A183H9I3</accession>
<dbReference type="Proteomes" id="UP000267606">
    <property type="component" value="Unassembled WGS sequence"/>
</dbReference>
<gene>
    <name evidence="1" type="ORF">OFLC_LOCUS4145</name>
</gene>
<dbReference type="EMBL" id="UZAJ01003037">
    <property type="protein sequence ID" value="VDO39076.1"/>
    <property type="molecule type" value="Genomic_DNA"/>
</dbReference>
<evidence type="ECO:0000313" key="1">
    <source>
        <dbReference type="EMBL" id="VDO39076.1"/>
    </source>
</evidence>
<protein>
    <submittedName>
        <fullName evidence="1 3">Uncharacterized protein</fullName>
    </submittedName>
</protein>
<organism evidence="3">
    <name type="scientific">Onchocerca flexuosa</name>
    <dbReference type="NCBI Taxonomy" id="387005"/>
    <lineage>
        <taxon>Eukaryota</taxon>
        <taxon>Metazoa</taxon>
        <taxon>Ecdysozoa</taxon>
        <taxon>Nematoda</taxon>
        <taxon>Chromadorea</taxon>
        <taxon>Rhabditida</taxon>
        <taxon>Spirurina</taxon>
        <taxon>Spiruromorpha</taxon>
        <taxon>Filarioidea</taxon>
        <taxon>Onchocercidae</taxon>
        <taxon>Onchocerca</taxon>
    </lineage>
</organism>